<dbReference type="PROSITE" id="PS50026">
    <property type="entry name" value="EGF_3"/>
    <property type="match status" value="1"/>
</dbReference>
<dbReference type="Pfam" id="PF00069">
    <property type="entry name" value="Pkinase"/>
    <property type="match status" value="1"/>
</dbReference>
<evidence type="ECO:0000256" key="4">
    <source>
        <dbReference type="ARBA" id="ARBA00022729"/>
    </source>
</evidence>
<keyword evidence="1 13" id="KW-0723">Serine/threonine-protein kinase</keyword>
<dbReference type="PROSITE" id="PS50011">
    <property type="entry name" value="PROTEIN_KINASE_DOM"/>
    <property type="match status" value="1"/>
</dbReference>
<keyword evidence="10" id="KW-0325">Glycoprotein</keyword>
<dbReference type="FunFam" id="3.50.4.10:FF:000002">
    <property type="entry name" value="G-type lectin S-receptor-like serine/threonine-protein kinase"/>
    <property type="match status" value="1"/>
</dbReference>
<dbReference type="InterPro" id="IPR024171">
    <property type="entry name" value="SRK-like_kinase"/>
</dbReference>
<keyword evidence="5 13" id="KW-0547">Nucleotide-binding</keyword>
<evidence type="ECO:0000256" key="12">
    <source>
        <dbReference type="ARBA" id="ARBA00048679"/>
    </source>
</evidence>
<dbReference type="FunFam" id="3.30.200.20:FF:000195">
    <property type="entry name" value="G-type lectin S-receptor-like serine/threonine-protein kinase"/>
    <property type="match status" value="1"/>
</dbReference>
<dbReference type="SUPFAM" id="SSF56112">
    <property type="entry name" value="Protein kinase-like (PK-like)"/>
    <property type="match status" value="1"/>
</dbReference>
<dbReference type="InterPro" id="IPR011009">
    <property type="entry name" value="Kinase-like_dom_sf"/>
</dbReference>
<dbReference type="InParanoid" id="I1KE73"/>
<dbReference type="PANTHER" id="PTHR32444:SF183">
    <property type="entry name" value="APPLE DOMAIN-CONTAINING PROTEIN"/>
    <property type="match status" value="1"/>
</dbReference>
<reference evidence="22" key="2">
    <citation type="submission" date="2018-02" db="UniProtKB">
        <authorList>
            <consortium name="EnsemblPlants"/>
        </authorList>
    </citation>
    <scope>IDENTIFICATION</scope>
    <source>
        <strain evidence="22">Williams 82</strain>
    </source>
</reference>
<keyword evidence="9" id="KW-0675">Receptor</keyword>
<evidence type="ECO:0000256" key="3">
    <source>
        <dbReference type="ARBA" id="ARBA00022679"/>
    </source>
</evidence>
<dbReference type="InterPro" id="IPR003609">
    <property type="entry name" value="Pan_app"/>
</dbReference>
<proteinExistence type="inferred from homology"/>
<dbReference type="Pfam" id="PF01453">
    <property type="entry name" value="B_lectin"/>
    <property type="match status" value="1"/>
</dbReference>
<keyword evidence="15" id="KW-1133">Transmembrane helix</keyword>
<dbReference type="Proteomes" id="UP000008827">
    <property type="component" value="Chromosome 6"/>
</dbReference>
<evidence type="ECO:0000256" key="2">
    <source>
        <dbReference type="ARBA" id="ARBA00022553"/>
    </source>
</evidence>
<evidence type="ECO:0000256" key="10">
    <source>
        <dbReference type="ARBA" id="ARBA00023180"/>
    </source>
</evidence>
<comment type="catalytic activity">
    <reaction evidence="12 13">
        <text>L-seryl-[protein] + ATP = O-phospho-L-seryl-[protein] + ADP + H(+)</text>
        <dbReference type="Rhea" id="RHEA:17989"/>
        <dbReference type="Rhea" id="RHEA-COMP:9863"/>
        <dbReference type="Rhea" id="RHEA-COMP:11604"/>
        <dbReference type="ChEBI" id="CHEBI:15378"/>
        <dbReference type="ChEBI" id="CHEBI:29999"/>
        <dbReference type="ChEBI" id="CHEBI:30616"/>
        <dbReference type="ChEBI" id="CHEBI:83421"/>
        <dbReference type="ChEBI" id="CHEBI:456216"/>
        <dbReference type="EC" id="2.7.11.1"/>
    </reaction>
</comment>
<dbReference type="CDD" id="cd01098">
    <property type="entry name" value="PAN_AP_plant"/>
    <property type="match status" value="1"/>
</dbReference>
<dbReference type="OMA" id="INLSERC"/>
<dbReference type="PIRSF" id="PIRSF000641">
    <property type="entry name" value="SRK"/>
    <property type="match status" value="1"/>
</dbReference>
<dbReference type="InterPro" id="IPR001245">
    <property type="entry name" value="Ser-Thr/Tyr_kinase_cat_dom"/>
</dbReference>
<dbReference type="EMBL" id="CM000839">
    <property type="protein sequence ID" value="KRH55474.1"/>
    <property type="molecule type" value="Genomic_DNA"/>
</dbReference>
<evidence type="ECO:0000256" key="1">
    <source>
        <dbReference type="ARBA" id="ARBA00022527"/>
    </source>
</evidence>
<organism evidence="21">
    <name type="scientific">Glycine max</name>
    <name type="common">Soybean</name>
    <name type="synonym">Glycine hispida</name>
    <dbReference type="NCBI Taxonomy" id="3847"/>
    <lineage>
        <taxon>Eukaryota</taxon>
        <taxon>Viridiplantae</taxon>
        <taxon>Streptophyta</taxon>
        <taxon>Embryophyta</taxon>
        <taxon>Tracheophyta</taxon>
        <taxon>Spermatophyta</taxon>
        <taxon>Magnoliopsida</taxon>
        <taxon>eudicotyledons</taxon>
        <taxon>Gunneridae</taxon>
        <taxon>Pentapetalae</taxon>
        <taxon>rosids</taxon>
        <taxon>fabids</taxon>
        <taxon>Fabales</taxon>
        <taxon>Fabaceae</taxon>
        <taxon>Papilionoideae</taxon>
        <taxon>50 kb inversion clade</taxon>
        <taxon>NPAAA clade</taxon>
        <taxon>indigoferoid/millettioid clade</taxon>
        <taxon>Phaseoleae</taxon>
        <taxon>Glycine</taxon>
        <taxon>Glycine subgen. Soja</taxon>
    </lineage>
</organism>
<dbReference type="GO" id="GO:0007165">
    <property type="term" value="P:signal transduction"/>
    <property type="evidence" value="ECO:0000318"/>
    <property type="project" value="GO_Central"/>
</dbReference>
<evidence type="ECO:0000256" key="15">
    <source>
        <dbReference type="SAM" id="Phobius"/>
    </source>
</evidence>
<dbReference type="Pfam" id="PF00954">
    <property type="entry name" value="S_locus_glycop"/>
    <property type="match status" value="1"/>
</dbReference>
<keyword evidence="6 13" id="KW-0418">Kinase</keyword>
<gene>
    <name evidence="21" type="ORF">GLYMA_06G257700</name>
</gene>
<evidence type="ECO:0000259" key="18">
    <source>
        <dbReference type="PROSITE" id="PS50026"/>
    </source>
</evidence>
<keyword evidence="4 16" id="KW-0732">Signal</keyword>
<dbReference type="SMART" id="SM00473">
    <property type="entry name" value="PAN_AP"/>
    <property type="match status" value="1"/>
</dbReference>
<dbReference type="EnsemblPlants" id="KRH55474">
    <property type="protein sequence ID" value="KRH55474"/>
    <property type="gene ID" value="GLYMA_06G257700"/>
</dbReference>
<dbReference type="FunFam" id="2.90.10.10:FF:000004">
    <property type="entry name" value="G-type lectin S-receptor-like serine/threonine-protein kinase"/>
    <property type="match status" value="1"/>
</dbReference>
<feature type="signal peptide" evidence="16">
    <location>
        <begin position="1"/>
        <end position="21"/>
    </location>
</feature>
<dbReference type="GO" id="GO:0005886">
    <property type="term" value="C:plasma membrane"/>
    <property type="evidence" value="ECO:0000318"/>
    <property type="project" value="GO_Central"/>
</dbReference>
<keyword evidence="3 13" id="KW-0808">Transferase</keyword>
<evidence type="ECO:0000256" key="9">
    <source>
        <dbReference type="ARBA" id="ARBA00023170"/>
    </source>
</evidence>
<dbReference type="InterPro" id="IPR036426">
    <property type="entry name" value="Bulb-type_lectin_dom_sf"/>
</dbReference>
<evidence type="ECO:0000256" key="14">
    <source>
        <dbReference type="PROSITE-ProRule" id="PRU00076"/>
    </source>
</evidence>
<keyword evidence="2" id="KW-0597">Phosphoprotein</keyword>
<dbReference type="GO" id="GO:0004674">
    <property type="term" value="F:protein serine/threonine kinase activity"/>
    <property type="evidence" value="ECO:0000318"/>
    <property type="project" value="GO_Central"/>
</dbReference>
<keyword evidence="8" id="KW-1015">Disulfide bond</keyword>
<dbReference type="Gene3D" id="1.10.510.10">
    <property type="entry name" value="Transferase(Phosphotransferase) domain 1"/>
    <property type="match status" value="1"/>
</dbReference>
<feature type="transmembrane region" description="Helical" evidence="15">
    <location>
        <begin position="388"/>
        <end position="410"/>
    </location>
</feature>
<evidence type="ECO:0000256" key="6">
    <source>
        <dbReference type="ARBA" id="ARBA00022777"/>
    </source>
</evidence>
<dbReference type="PROSITE" id="PS50927">
    <property type="entry name" value="BULB_LECTIN"/>
    <property type="match status" value="1"/>
</dbReference>
<dbReference type="HOGENOM" id="CLU_000288_116_1_1"/>
<evidence type="ECO:0000256" key="16">
    <source>
        <dbReference type="SAM" id="SignalP"/>
    </source>
</evidence>
<dbReference type="SUPFAM" id="SSF51110">
    <property type="entry name" value="alpha-D-mannose-specific plant lectins"/>
    <property type="match status" value="1"/>
</dbReference>
<evidence type="ECO:0000259" key="20">
    <source>
        <dbReference type="PROSITE" id="PS50948"/>
    </source>
</evidence>
<reference evidence="21 22" key="1">
    <citation type="journal article" date="2010" name="Nature">
        <title>Genome sequence of the palaeopolyploid soybean.</title>
        <authorList>
            <person name="Schmutz J."/>
            <person name="Cannon S.B."/>
            <person name="Schlueter J."/>
            <person name="Ma J."/>
            <person name="Mitros T."/>
            <person name="Nelson W."/>
            <person name="Hyten D.L."/>
            <person name="Song Q."/>
            <person name="Thelen J.J."/>
            <person name="Cheng J."/>
            <person name="Xu D."/>
            <person name="Hellsten U."/>
            <person name="May G.D."/>
            <person name="Yu Y."/>
            <person name="Sakurai T."/>
            <person name="Umezawa T."/>
            <person name="Bhattacharyya M.K."/>
            <person name="Sandhu D."/>
            <person name="Valliyodan B."/>
            <person name="Lindquist E."/>
            <person name="Peto M."/>
            <person name="Grant D."/>
            <person name="Shu S."/>
            <person name="Goodstein D."/>
            <person name="Barry K."/>
            <person name="Futrell-Griggs M."/>
            <person name="Abernathy B."/>
            <person name="Du J."/>
            <person name="Tian Z."/>
            <person name="Zhu L."/>
            <person name="Gill N."/>
            <person name="Joshi T."/>
            <person name="Libault M."/>
            <person name="Sethuraman A."/>
            <person name="Zhang X.-C."/>
            <person name="Shinozaki K."/>
            <person name="Nguyen H.T."/>
            <person name="Wing R.A."/>
            <person name="Cregan P."/>
            <person name="Specht J."/>
            <person name="Grimwood J."/>
            <person name="Rokhsar D."/>
            <person name="Stacey G."/>
            <person name="Shoemaker R.C."/>
            <person name="Jackson S.A."/>
        </authorList>
    </citation>
    <scope>NUCLEOTIDE SEQUENCE</scope>
    <source>
        <strain evidence="22">cv. Williams 82</strain>
        <tissue evidence="21">Callus</tissue>
    </source>
</reference>
<evidence type="ECO:0000259" key="17">
    <source>
        <dbReference type="PROSITE" id="PS50011"/>
    </source>
</evidence>
<dbReference type="GO" id="GO:0005524">
    <property type="term" value="F:ATP binding"/>
    <property type="evidence" value="ECO:0007669"/>
    <property type="project" value="UniProtKB-KW"/>
</dbReference>
<dbReference type="InterPro" id="IPR000858">
    <property type="entry name" value="S_locus_glycoprot_dom"/>
</dbReference>
<dbReference type="Gene3D" id="3.50.4.10">
    <property type="entry name" value="Hepatocyte Growth Factor"/>
    <property type="match status" value="1"/>
</dbReference>
<dbReference type="Pfam" id="PF07714">
    <property type="entry name" value="PK_Tyr_Ser-Thr"/>
    <property type="match status" value="1"/>
</dbReference>
<evidence type="ECO:0000256" key="7">
    <source>
        <dbReference type="ARBA" id="ARBA00022840"/>
    </source>
</evidence>
<dbReference type="Pfam" id="PF08276">
    <property type="entry name" value="PAN_2"/>
    <property type="match status" value="1"/>
</dbReference>
<keyword evidence="15" id="KW-0812">Transmembrane</keyword>
<protein>
    <recommendedName>
        <fullName evidence="13">Receptor-like serine/threonine-protein kinase</fullName>
        <ecNumber evidence="13">2.7.11.1</ecNumber>
    </recommendedName>
</protein>
<dbReference type="InterPro" id="IPR000719">
    <property type="entry name" value="Prot_kinase_dom"/>
</dbReference>
<dbReference type="Gene3D" id="3.30.200.20">
    <property type="entry name" value="Phosphorylase Kinase, domain 1"/>
    <property type="match status" value="1"/>
</dbReference>
<feature type="domain" description="Protein kinase" evidence="17">
    <location>
        <begin position="440"/>
        <end position="691"/>
    </location>
</feature>
<dbReference type="EC" id="2.7.11.1" evidence="13"/>
<dbReference type="InterPro" id="IPR001480">
    <property type="entry name" value="Bulb-type_lectin_dom"/>
</dbReference>
<comment type="similarity">
    <text evidence="13">Belongs to the protein kinase superfamily. Ser/Thr protein kinase family.</text>
</comment>
<evidence type="ECO:0000256" key="5">
    <source>
        <dbReference type="ARBA" id="ARBA00022741"/>
    </source>
</evidence>
<dbReference type="Gene3D" id="2.90.10.10">
    <property type="entry name" value="Bulb-type lectin domain"/>
    <property type="match status" value="1"/>
</dbReference>
<keyword evidence="14" id="KW-0245">EGF-like domain</keyword>
<evidence type="ECO:0000256" key="8">
    <source>
        <dbReference type="ARBA" id="ARBA00023157"/>
    </source>
</evidence>
<dbReference type="SMR" id="I1KE73"/>
<dbReference type="Gramene" id="KRH55474">
    <property type="protein sequence ID" value="KRH55474"/>
    <property type="gene ID" value="GLYMA_06G257700"/>
</dbReference>
<sequence length="731" mass="81787">MLSLLCICLLLFSYFSGNCTSLDSLAVNQSIQDGGNETLVSAGGITEVGFFSPAKTTRRYLGIWFRNVTPLIVVWVANRNTPLENNSGVLKLNQKGILVLLNDKSSTIWSSKISSKAGNNPIAHPLDSGNFVVKIGQQPNKGTVLWQSFDYPGDTHIPGMKIGWNIETGLERSISSWKSDEDPAKGEYVVKVDLRGYPQVFVFKGSLIKFRVGPWNGHFWRAQTNTRQVLTIEDQDQCENYAFCGENSICSYDGNRPTCECLRGYFPKSPDQWNMSISPNGCVPRNKSNCQNSYTDGFFKYAHTKMPDTSSSWFNTTMNLDECRKSCLKNCSCTAYANLDIRGGGSGCLLWFNNTVDMRYFPKFGQDIYIRVPASELDNGGPGIKKKIVVITAGVTVFGLIITCFCILIVKNPEYFILRREDMDLPTFELSAIAKATDKFSSRNKLGEGGFGPVYKGTLIDGQEVAVKRHSEMSDQGLEEFKNEVVLIAKLQHRNLVKLLGCCIHGEEKLLIYECMANKSLDCFIFDETRSKLLSWNQHLKTSNILLDAHMNPKISDFGMARTFGWDQSQAKTRKVVGTYGYMPPEYAVHGYYSVKSDVFGFGVIVLEIVSGNKNRGFSDPEHSLNLLGHAWRLWTEDRPLELIDINLSERCIPFEVLRCIHVGLLCVQQKPQDRPDMSSVIPMLNGEKLLPLPKAPGFYTGNCTPELVSSSKTCNPLSQNEISLTIFEAR</sequence>
<evidence type="ECO:0000259" key="19">
    <source>
        <dbReference type="PROSITE" id="PS50927"/>
    </source>
</evidence>
<comment type="caution">
    <text evidence="14">Lacks conserved residue(s) required for the propagation of feature annotation.</text>
</comment>
<reference evidence="21" key="3">
    <citation type="submission" date="2018-07" db="EMBL/GenBank/DDBJ databases">
        <title>WGS assembly of Glycine max.</title>
        <authorList>
            <person name="Schmutz J."/>
            <person name="Cannon S."/>
            <person name="Schlueter J."/>
            <person name="Ma J."/>
            <person name="Mitros T."/>
            <person name="Nelson W."/>
            <person name="Hyten D."/>
            <person name="Song Q."/>
            <person name="Thelen J."/>
            <person name="Cheng J."/>
            <person name="Xu D."/>
            <person name="Hellsten U."/>
            <person name="May G."/>
            <person name="Yu Y."/>
            <person name="Sakurai T."/>
            <person name="Umezawa T."/>
            <person name="Bhattacharyya M."/>
            <person name="Sandhu D."/>
            <person name="Valliyodan B."/>
            <person name="Lindquist E."/>
            <person name="Peto M."/>
            <person name="Grant D."/>
            <person name="Shu S."/>
            <person name="Goodstein D."/>
            <person name="Barry K."/>
            <person name="Futrell-Griggs M."/>
            <person name="Abernathy B."/>
            <person name="Du J."/>
            <person name="Tian Z."/>
            <person name="Zhu L."/>
            <person name="Gill N."/>
            <person name="Joshi T."/>
            <person name="Libault M."/>
            <person name="Sethuraman A."/>
            <person name="Zhang X."/>
            <person name="Shinozaki K."/>
            <person name="Nguyen H."/>
            <person name="Wing R."/>
            <person name="Cregan P."/>
            <person name="Specht J."/>
            <person name="Grimwood J."/>
            <person name="Rokhsar D."/>
            <person name="Stacey G."/>
            <person name="Shoemaker R."/>
            <person name="Jackson S."/>
        </authorList>
    </citation>
    <scope>NUCLEOTIDE SEQUENCE</scope>
    <source>
        <tissue evidence="21">Callus</tissue>
    </source>
</reference>
<evidence type="ECO:0000313" key="22">
    <source>
        <dbReference type="EnsemblPlants" id="KRH55474"/>
    </source>
</evidence>
<dbReference type="PROSITE" id="PS50948">
    <property type="entry name" value="PAN"/>
    <property type="match status" value="1"/>
</dbReference>
<evidence type="ECO:0000313" key="21">
    <source>
        <dbReference type="EMBL" id="KRH55474.1"/>
    </source>
</evidence>
<keyword evidence="23" id="KW-1185">Reference proteome</keyword>
<evidence type="ECO:0000313" key="23">
    <source>
        <dbReference type="Proteomes" id="UP000008827"/>
    </source>
</evidence>
<feature type="domain" description="EGF-like" evidence="18">
    <location>
        <begin position="234"/>
        <end position="271"/>
    </location>
</feature>
<dbReference type="PANTHER" id="PTHR32444">
    <property type="entry name" value="BULB-TYPE LECTIN DOMAIN-CONTAINING PROTEIN"/>
    <property type="match status" value="1"/>
</dbReference>
<evidence type="ECO:0000256" key="11">
    <source>
        <dbReference type="ARBA" id="ARBA00047899"/>
    </source>
</evidence>
<dbReference type="SMART" id="SM00108">
    <property type="entry name" value="B_lectin"/>
    <property type="match status" value="1"/>
</dbReference>
<keyword evidence="7 13" id="KW-0067">ATP-binding</keyword>
<feature type="domain" description="Apple" evidence="20">
    <location>
        <begin position="290"/>
        <end position="373"/>
    </location>
</feature>
<accession>I1KE73</accession>
<dbReference type="FunFam" id="1.10.510.10:FF:001722">
    <property type="entry name" value="G-type lectin S-receptor-like serine/threonine-protein kinase B120"/>
    <property type="match status" value="1"/>
</dbReference>
<dbReference type="eggNOG" id="ENOG502SHKV">
    <property type="taxonomic scope" value="Eukaryota"/>
</dbReference>
<evidence type="ECO:0000256" key="13">
    <source>
        <dbReference type="PIRNR" id="PIRNR000641"/>
    </source>
</evidence>
<name>I1KE73_SOYBN</name>
<feature type="domain" description="Bulb-type lectin" evidence="19">
    <location>
        <begin position="24"/>
        <end position="146"/>
    </location>
</feature>
<dbReference type="GO" id="GO:0048544">
    <property type="term" value="P:recognition of pollen"/>
    <property type="evidence" value="ECO:0007669"/>
    <property type="project" value="InterPro"/>
</dbReference>
<feature type="chain" id="PRO_5014577686" description="Receptor-like serine/threonine-protein kinase" evidence="16">
    <location>
        <begin position="22"/>
        <end position="731"/>
    </location>
</feature>
<dbReference type="PaxDb" id="3847-GLYMA06G40240.1"/>
<keyword evidence="15" id="KW-0472">Membrane</keyword>
<dbReference type="AlphaFoldDB" id="I1KE73"/>
<dbReference type="GO" id="GO:0006955">
    <property type="term" value="P:immune response"/>
    <property type="evidence" value="ECO:0000318"/>
    <property type="project" value="GO_Central"/>
</dbReference>
<dbReference type="InterPro" id="IPR000742">
    <property type="entry name" value="EGF"/>
</dbReference>
<comment type="catalytic activity">
    <reaction evidence="11 13">
        <text>L-threonyl-[protein] + ATP = O-phospho-L-threonyl-[protein] + ADP + H(+)</text>
        <dbReference type="Rhea" id="RHEA:46608"/>
        <dbReference type="Rhea" id="RHEA-COMP:11060"/>
        <dbReference type="Rhea" id="RHEA-COMP:11605"/>
        <dbReference type="ChEBI" id="CHEBI:15378"/>
        <dbReference type="ChEBI" id="CHEBI:30013"/>
        <dbReference type="ChEBI" id="CHEBI:30616"/>
        <dbReference type="ChEBI" id="CHEBI:61977"/>
        <dbReference type="ChEBI" id="CHEBI:456216"/>
        <dbReference type="EC" id="2.7.11.1"/>
    </reaction>
</comment>
<dbReference type="CDD" id="cd00028">
    <property type="entry name" value="B_lectin"/>
    <property type="match status" value="1"/>
</dbReference>